<reference evidence="2 3" key="1">
    <citation type="submission" date="2020-12" db="EMBL/GenBank/DDBJ databases">
        <title>Metabolic potential, ecology and presence of endohyphal bacteria is reflected in genomic diversity of Mucoromycotina.</title>
        <authorList>
            <person name="Muszewska A."/>
            <person name="Okrasinska A."/>
            <person name="Steczkiewicz K."/>
            <person name="Drgas O."/>
            <person name="Orlowska M."/>
            <person name="Perlinska-Lenart U."/>
            <person name="Aleksandrzak-Piekarczyk T."/>
            <person name="Szatraj K."/>
            <person name="Zielenkiewicz U."/>
            <person name="Pilsyk S."/>
            <person name="Malc E."/>
            <person name="Mieczkowski P."/>
            <person name="Kruszewska J.S."/>
            <person name="Biernat P."/>
            <person name="Pawlowska J."/>
        </authorList>
    </citation>
    <scope>NUCLEOTIDE SEQUENCE [LARGE SCALE GENOMIC DNA]</scope>
    <source>
        <strain evidence="2 3">CBS 142.35</strain>
    </source>
</reference>
<gene>
    <name evidence="2" type="ORF">INT45_006157</name>
</gene>
<dbReference type="Proteomes" id="UP000646827">
    <property type="component" value="Unassembled WGS sequence"/>
</dbReference>
<evidence type="ECO:0000313" key="2">
    <source>
        <dbReference type="EMBL" id="KAG2220129.1"/>
    </source>
</evidence>
<protein>
    <submittedName>
        <fullName evidence="2">Uncharacterized protein</fullName>
    </submittedName>
</protein>
<feature type="region of interest" description="Disordered" evidence="1">
    <location>
        <begin position="27"/>
        <end position="111"/>
    </location>
</feature>
<evidence type="ECO:0000313" key="3">
    <source>
        <dbReference type="Proteomes" id="UP000646827"/>
    </source>
</evidence>
<sequence>MSTAAIATTTTNNKRASKRFSFAGFSLFNKSNNNTNNFDSKDTTTAPVEENKSQPPSTPSQEDVSNDDERKRRRRAQKSQSLYLQSFRNLTSNNNNKSRPTSTQYDPAEVQQANHKEVRSSIRRSLSAVLYATPQSKQQQQSGGSAGLVPVLVTQDLSDRHGGMITSDDIEKKQEQTVKKKKEKSVEYDNTLDIITDSKDNQLVIIWQGYGYLHSMKKKDKKKEGEEQQQQQQQQKELADNDVLLNNTKENLDNRFEKEIWSGYRGLVHPLHLFQDNPENETETQEKWASLSVDELRRYFDNYGSMLLKLRDASMKRQQRQYLVMNDKTKEDWIIPQANEIPSSPTSI</sequence>
<feature type="compositionally biased region" description="Low complexity" evidence="1">
    <location>
        <begin position="28"/>
        <end position="38"/>
    </location>
</feature>
<evidence type="ECO:0000256" key="1">
    <source>
        <dbReference type="SAM" id="MobiDB-lite"/>
    </source>
</evidence>
<comment type="caution">
    <text evidence="2">The sequence shown here is derived from an EMBL/GenBank/DDBJ whole genome shotgun (WGS) entry which is preliminary data.</text>
</comment>
<keyword evidence="3" id="KW-1185">Reference proteome</keyword>
<dbReference type="AlphaFoldDB" id="A0A8H7RZY9"/>
<dbReference type="EMBL" id="JAEPRB010000151">
    <property type="protein sequence ID" value="KAG2220129.1"/>
    <property type="molecule type" value="Genomic_DNA"/>
</dbReference>
<proteinExistence type="predicted"/>
<dbReference type="OrthoDB" id="2284474at2759"/>
<feature type="region of interest" description="Disordered" evidence="1">
    <location>
        <begin position="218"/>
        <end position="243"/>
    </location>
</feature>
<organism evidence="2 3">
    <name type="scientific">Circinella minor</name>
    <dbReference type="NCBI Taxonomy" id="1195481"/>
    <lineage>
        <taxon>Eukaryota</taxon>
        <taxon>Fungi</taxon>
        <taxon>Fungi incertae sedis</taxon>
        <taxon>Mucoromycota</taxon>
        <taxon>Mucoromycotina</taxon>
        <taxon>Mucoromycetes</taxon>
        <taxon>Mucorales</taxon>
        <taxon>Lichtheimiaceae</taxon>
        <taxon>Circinella</taxon>
    </lineage>
</organism>
<name>A0A8H7RZY9_9FUNG</name>
<feature type="compositionally biased region" description="Polar residues" evidence="1">
    <location>
        <begin position="78"/>
        <end position="105"/>
    </location>
</feature>
<accession>A0A8H7RZY9</accession>
<feature type="compositionally biased region" description="Polar residues" evidence="1">
    <location>
        <begin position="53"/>
        <end position="63"/>
    </location>
</feature>